<evidence type="ECO:0000256" key="11">
    <source>
        <dbReference type="RuleBase" id="RU000610"/>
    </source>
</evidence>
<dbReference type="PANTHER" id="PTHR48408:SF1">
    <property type="entry name" value="XYLOSE ISOMERASE"/>
    <property type="match status" value="1"/>
</dbReference>
<evidence type="ECO:0000256" key="5">
    <source>
        <dbReference type="ARBA" id="ARBA00022723"/>
    </source>
</evidence>
<comment type="subcellular location">
    <subcellularLocation>
        <location evidence="9 11">Cytoplasm</location>
    </subcellularLocation>
</comment>
<dbReference type="GO" id="GO:0009045">
    <property type="term" value="F:xylose isomerase activity"/>
    <property type="evidence" value="ECO:0007669"/>
    <property type="project" value="UniProtKB-UniRule"/>
</dbReference>
<evidence type="ECO:0000256" key="4">
    <source>
        <dbReference type="ARBA" id="ARBA00022629"/>
    </source>
</evidence>
<dbReference type="PRINTS" id="PR00688">
    <property type="entry name" value="XYLOSISMRASE"/>
</dbReference>
<feature type="active site" evidence="9">
    <location>
        <position position="104"/>
    </location>
</feature>
<evidence type="ECO:0000256" key="7">
    <source>
        <dbReference type="ARBA" id="ARBA00023277"/>
    </source>
</evidence>
<gene>
    <name evidence="9" type="primary">xylA</name>
    <name evidence="12" type="ORF">B0A66_04150</name>
</gene>
<evidence type="ECO:0000313" key="12">
    <source>
        <dbReference type="EMBL" id="OXA94922.1"/>
    </source>
</evidence>
<dbReference type="FunFam" id="3.20.20.150:FF:000002">
    <property type="entry name" value="Xylose isomerase"/>
    <property type="match status" value="1"/>
</dbReference>
<dbReference type="Proteomes" id="UP000198345">
    <property type="component" value="Unassembled WGS sequence"/>
</dbReference>
<name>A0A226HLA9_9FLAO</name>
<dbReference type="EC" id="5.3.1.5" evidence="3 9"/>
<keyword evidence="7 9" id="KW-0119">Carbohydrate metabolism</keyword>
<comment type="subunit">
    <text evidence="2 9 11">Homotetramer.</text>
</comment>
<feature type="binding site" evidence="9">
    <location>
        <position position="274"/>
    </location>
    <ligand>
        <name>Mg(2+)</name>
        <dbReference type="ChEBI" id="CHEBI:18420"/>
        <label>2</label>
    </ligand>
</feature>
<keyword evidence="4 9" id="KW-0859">Xylose metabolism</keyword>
<comment type="cofactor">
    <cofactor evidence="9">
        <name>Mg(2+)</name>
        <dbReference type="ChEBI" id="CHEBI:18420"/>
    </cofactor>
    <text evidence="9">Binds 2 magnesium ions per subunit.</text>
</comment>
<comment type="catalytic activity">
    <reaction evidence="8 9 10">
        <text>alpha-D-xylose = alpha-D-xylulofuranose</text>
        <dbReference type="Rhea" id="RHEA:22816"/>
        <dbReference type="ChEBI" id="CHEBI:28518"/>
        <dbReference type="ChEBI" id="CHEBI:188998"/>
        <dbReference type="EC" id="5.3.1.5"/>
    </reaction>
</comment>
<organism evidence="12 13">
    <name type="scientific">Flavobacterium hercynium</name>
    <dbReference type="NCBI Taxonomy" id="387094"/>
    <lineage>
        <taxon>Bacteria</taxon>
        <taxon>Pseudomonadati</taxon>
        <taxon>Bacteroidota</taxon>
        <taxon>Flavobacteriia</taxon>
        <taxon>Flavobacteriales</taxon>
        <taxon>Flavobacteriaceae</taxon>
        <taxon>Flavobacterium</taxon>
    </lineage>
</organism>
<keyword evidence="5 9" id="KW-0479">Metal-binding</keyword>
<dbReference type="PANTHER" id="PTHR48408">
    <property type="match status" value="1"/>
</dbReference>
<evidence type="ECO:0000256" key="1">
    <source>
        <dbReference type="ARBA" id="ARBA00005765"/>
    </source>
</evidence>
<feature type="binding site" evidence="9">
    <location>
        <position position="299"/>
    </location>
    <ligand>
        <name>Mg(2+)</name>
        <dbReference type="ChEBI" id="CHEBI:18420"/>
        <label>1</label>
    </ligand>
</feature>
<reference evidence="12 13" key="1">
    <citation type="submission" date="2016-11" db="EMBL/GenBank/DDBJ databases">
        <title>Whole genomes of Flavobacteriaceae.</title>
        <authorList>
            <person name="Stine C."/>
            <person name="Li C."/>
            <person name="Tadesse D."/>
        </authorList>
    </citation>
    <scope>NUCLEOTIDE SEQUENCE [LARGE SCALE GENOMIC DNA]</scope>
    <source>
        <strain evidence="12 13">DSM 18292</strain>
    </source>
</reference>
<dbReference type="HAMAP" id="MF_00455">
    <property type="entry name" value="Xylose_isom_A"/>
    <property type="match status" value="1"/>
</dbReference>
<feature type="binding site" evidence="9">
    <location>
        <position position="271"/>
    </location>
    <ligand>
        <name>Mg(2+)</name>
        <dbReference type="ChEBI" id="CHEBI:18420"/>
        <label>2</label>
    </ligand>
</feature>
<dbReference type="InterPro" id="IPR001998">
    <property type="entry name" value="Xylose_isomerase"/>
</dbReference>
<evidence type="ECO:0000256" key="6">
    <source>
        <dbReference type="ARBA" id="ARBA00023235"/>
    </source>
</evidence>
<dbReference type="AlphaFoldDB" id="A0A226HLA9"/>
<feature type="binding site" evidence="9">
    <location>
        <position position="310"/>
    </location>
    <ligand>
        <name>Mg(2+)</name>
        <dbReference type="ChEBI" id="CHEBI:18420"/>
        <label>2</label>
    </ligand>
</feature>
<dbReference type="GO" id="GO:0000287">
    <property type="term" value="F:magnesium ion binding"/>
    <property type="evidence" value="ECO:0007669"/>
    <property type="project" value="UniProtKB-UniRule"/>
</dbReference>
<feature type="binding site" evidence="9">
    <location>
        <position position="312"/>
    </location>
    <ligand>
        <name>Mg(2+)</name>
        <dbReference type="ChEBI" id="CHEBI:18420"/>
        <label>2</label>
    </ligand>
</feature>
<evidence type="ECO:0000256" key="9">
    <source>
        <dbReference type="HAMAP-Rule" id="MF_00455"/>
    </source>
</evidence>
<dbReference type="OrthoDB" id="9763981at2"/>
<dbReference type="RefSeq" id="WP_089048585.1">
    <property type="nucleotide sequence ID" value="NZ_FXTV01000002.1"/>
</dbReference>
<evidence type="ECO:0000313" key="13">
    <source>
        <dbReference type="Proteomes" id="UP000198345"/>
    </source>
</evidence>
<keyword evidence="9" id="KW-0460">Magnesium</keyword>
<feature type="binding site" evidence="9">
    <location>
        <position position="235"/>
    </location>
    <ligand>
        <name>Mg(2+)</name>
        <dbReference type="ChEBI" id="CHEBI:18420"/>
        <label>1</label>
    </ligand>
</feature>
<sequence>MSTTNQYFKNIDTIKFEGRESDNPLAFKWYDENRVVAGKTLKEHLRFSMAYWHTLCNTGGDPFGASTETFAWDKNENAILRAKDKMDAAFEFMTKLGLPYYCFHDVDVVDDAPTLAEFETRIQTMVEYAKQKQQESGIKLLWGTSNLFSNPRYMNGAATNPNFDVLAYAGAQAKIAIDATIALGGENYVFWGGREGYMSLLNTDMKRELDHLGRFLNTCKDYARKEGFKGNFLIEPKPMEPTKHQYDYDAATSLGFINKYGLQNDFKLNLEVNHATLAGHSFEHELQVAVDAGMLGSIDANRGDYQNGWDTDQFPINLQEVTQAMLVILEGGGIQGGGVNFDAKVRRNSIDLEDKFIAHISGMDVFARGLICADQILQNTDYKKLRTQRYSSFDGGNGAKFEKGELTLEDLSKIARASGEPQPLSGRQELFEQIISNAY</sequence>
<feature type="active site" evidence="9">
    <location>
        <position position="107"/>
    </location>
</feature>
<accession>A0A226HLA9</accession>
<dbReference type="EMBL" id="MUGW01000008">
    <property type="protein sequence ID" value="OXA94922.1"/>
    <property type="molecule type" value="Genomic_DNA"/>
</dbReference>
<feature type="binding site" evidence="9">
    <location>
        <position position="271"/>
    </location>
    <ligand>
        <name>Mg(2+)</name>
        <dbReference type="ChEBI" id="CHEBI:18420"/>
        <label>1</label>
    </ligand>
</feature>
<protein>
    <recommendedName>
        <fullName evidence="3 9">Xylose isomerase</fullName>
        <ecNumber evidence="3 9">5.3.1.5</ecNumber>
    </recommendedName>
</protein>
<dbReference type="PROSITE" id="PS51415">
    <property type="entry name" value="XYLOSE_ISOMERASE"/>
    <property type="match status" value="1"/>
</dbReference>
<dbReference type="InterPro" id="IPR036237">
    <property type="entry name" value="Xyl_isomerase-like_sf"/>
</dbReference>
<feature type="binding site" evidence="9">
    <location>
        <position position="342"/>
    </location>
    <ligand>
        <name>Mg(2+)</name>
        <dbReference type="ChEBI" id="CHEBI:18420"/>
        <label>1</label>
    </ligand>
</feature>
<dbReference type="NCBIfam" id="TIGR02630">
    <property type="entry name" value="xylose_isom_A"/>
    <property type="match status" value="1"/>
</dbReference>
<proteinExistence type="inferred from homology"/>
<comment type="similarity">
    <text evidence="1 9 10">Belongs to the xylose isomerase family.</text>
</comment>
<dbReference type="Gene3D" id="3.20.20.150">
    <property type="entry name" value="Divalent-metal-dependent TIM barrel enzymes"/>
    <property type="match status" value="1"/>
</dbReference>
<keyword evidence="9" id="KW-0963">Cytoplasm</keyword>
<dbReference type="SUPFAM" id="SSF51658">
    <property type="entry name" value="Xylose isomerase-like"/>
    <property type="match status" value="1"/>
</dbReference>
<dbReference type="GO" id="GO:0005737">
    <property type="term" value="C:cytoplasm"/>
    <property type="evidence" value="ECO:0007669"/>
    <property type="project" value="UniProtKB-SubCell"/>
</dbReference>
<keyword evidence="6 9" id="KW-0413">Isomerase</keyword>
<dbReference type="GO" id="GO:0042732">
    <property type="term" value="P:D-xylose metabolic process"/>
    <property type="evidence" value="ECO:0007669"/>
    <property type="project" value="UniProtKB-UniRule"/>
</dbReference>
<keyword evidence="13" id="KW-1185">Reference proteome</keyword>
<comment type="caution">
    <text evidence="12">The sequence shown here is derived from an EMBL/GenBank/DDBJ whole genome shotgun (WGS) entry which is preliminary data.</text>
</comment>
<evidence type="ECO:0000256" key="3">
    <source>
        <dbReference type="ARBA" id="ARBA00011958"/>
    </source>
</evidence>
<evidence type="ECO:0000256" key="8">
    <source>
        <dbReference type="ARBA" id="ARBA00033659"/>
    </source>
</evidence>
<dbReference type="InterPro" id="IPR013452">
    <property type="entry name" value="Xylose_isom_bac"/>
</dbReference>
<evidence type="ECO:0000256" key="10">
    <source>
        <dbReference type="RuleBase" id="RU000609"/>
    </source>
</evidence>
<evidence type="ECO:0000256" key="2">
    <source>
        <dbReference type="ARBA" id="ARBA00011881"/>
    </source>
</evidence>
<dbReference type="NCBIfam" id="NF003998">
    <property type="entry name" value="PRK05474.1"/>
    <property type="match status" value="1"/>
</dbReference>